<dbReference type="Proteomes" id="UP000011087">
    <property type="component" value="Unassembled WGS sequence"/>
</dbReference>
<sequence length="710" mass="78569">MTESVVAGWLGELGLGNLIQVFEEEGIDSEALAALNEAQLKQLGVTRMGDRTKVRAEAMMSKWDESCRACRGIEIEMKYRLQAKALGHVLPASTNPLYVQSAQPQHAPSSSHDKEVPEHIQILQRLSNATAKSSSRKSAVEDVAEKIRATNFVLKGGYLEKYTNGGRAFCGTYVNIFCSEKKLSYDGKTVGPVLSVLPGCGAVVEEYHHVSSDVAERSFRVVCEGGISLLLIAPSKEERKIWMEGIDIMLIGGYKRRSAQNDDVSEVAARIPQANIGLKSETSPAKHATAQDDHEVKRRSASPPNRSSVDPMLPMRKARPSSVHVKSPPMKPKEDVHVRSDLGVTRKLEERRQNFEPTQDREKMTKESPKGFNPTTRLSAQQDKENGSHRGEIVPLKPQQAPEISSGHERRQSDARSSTLPTVQAVEERRAEDTIQQWGADAEGSSHDIALRDDMDKAREVSAVTTERPASLRVGNEDTRSGVLRKKESFELRAEVKSEILTNDKEEETMSKMEEKPDLPSQDSENATKPDVPPSVSSQRRSVLDMVGQINQMANSADAANMIRWKHVDSVLKTQGNQIKKTRAEPEFGVALIDASLQAGRFEWEVEFAKTNSIHWSLRREEARGSAWFYHSKGFLCDGDVLVGDWEKLPPFGAGDKITIRLDADAGTLEFSCNGKWISERLEGVKKNVVPVVYTDGTASLTLAKPPTQL</sequence>
<dbReference type="OrthoDB" id="266718at2759"/>
<feature type="domain" description="SAM" evidence="2">
    <location>
        <begin position="1"/>
        <end position="54"/>
    </location>
</feature>
<dbReference type="InterPro" id="IPR043136">
    <property type="entry name" value="B30.2/SPRY_sf"/>
</dbReference>
<dbReference type="KEGG" id="gtt:GUITHDRAFT_101794"/>
<dbReference type="GeneID" id="17309428"/>
<reference evidence="3 5" key="1">
    <citation type="journal article" date="2012" name="Nature">
        <title>Algal genomes reveal evolutionary mosaicism and the fate of nucleomorphs.</title>
        <authorList>
            <consortium name="DOE Joint Genome Institute"/>
            <person name="Curtis B.A."/>
            <person name="Tanifuji G."/>
            <person name="Burki F."/>
            <person name="Gruber A."/>
            <person name="Irimia M."/>
            <person name="Maruyama S."/>
            <person name="Arias M.C."/>
            <person name="Ball S.G."/>
            <person name="Gile G.H."/>
            <person name="Hirakawa Y."/>
            <person name="Hopkins J.F."/>
            <person name="Kuo A."/>
            <person name="Rensing S.A."/>
            <person name="Schmutz J."/>
            <person name="Symeonidi A."/>
            <person name="Elias M."/>
            <person name="Eveleigh R.J."/>
            <person name="Herman E.K."/>
            <person name="Klute M.J."/>
            <person name="Nakayama T."/>
            <person name="Obornik M."/>
            <person name="Reyes-Prieto A."/>
            <person name="Armbrust E.V."/>
            <person name="Aves S.J."/>
            <person name="Beiko R.G."/>
            <person name="Coutinho P."/>
            <person name="Dacks J.B."/>
            <person name="Durnford D.G."/>
            <person name="Fast N.M."/>
            <person name="Green B.R."/>
            <person name="Grisdale C.J."/>
            <person name="Hempel F."/>
            <person name="Henrissat B."/>
            <person name="Hoppner M.P."/>
            <person name="Ishida K."/>
            <person name="Kim E."/>
            <person name="Koreny L."/>
            <person name="Kroth P.G."/>
            <person name="Liu Y."/>
            <person name="Malik S.B."/>
            <person name="Maier U.G."/>
            <person name="McRose D."/>
            <person name="Mock T."/>
            <person name="Neilson J.A."/>
            <person name="Onodera N.T."/>
            <person name="Poole A.M."/>
            <person name="Pritham E.J."/>
            <person name="Richards T.A."/>
            <person name="Rocap G."/>
            <person name="Roy S.W."/>
            <person name="Sarai C."/>
            <person name="Schaack S."/>
            <person name="Shirato S."/>
            <person name="Slamovits C.H."/>
            <person name="Spencer D.F."/>
            <person name="Suzuki S."/>
            <person name="Worden A.Z."/>
            <person name="Zauner S."/>
            <person name="Barry K."/>
            <person name="Bell C."/>
            <person name="Bharti A.K."/>
            <person name="Crow J.A."/>
            <person name="Grimwood J."/>
            <person name="Kramer R."/>
            <person name="Lindquist E."/>
            <person name="Lucas S."/>
            <person name="Salamov A."/>
            <person name="McFadden G.I."/>
            <person name="Lane C.E."/>
            <person name="Keeling P.J."/>
            <person name="Gray M.W."/>
            <person name="Grigoriev I.V."/>
            <person name="Archibald J.M."/>
        </authorList>
    </citation>
    <scope>NUCLEOTIDE SEQUENCE</scope>
    <source>
        <strain evidence="3 5">CCMP2712</strain>
    </source>
</reference>
<evidence type="ECO:0000313" key="5">
    <source>
        <dbReference type="Proteomes" id="UP000011087"/>
    </source>
</evidence>
<name>L1JX01_GUITC</name>
<dbReference type="Pfam" id="PF00536">
    <property type="entry name" value="SAM_1"/>
    <property type="match status" value="1"/>
</dbReference>
<feature type="compositionally biased region" description="Basic and acidic residues" evidence="1">
    <location>
        <begin position="331"/>
        <end position="369"/>
    </location>
</feature>
<dbReference type="CDD" id="cd11709">
    <property type="entry name" value="SPRY"/>
    <property type="match status" value="1"/>
</dbReference>
<reference evidence="4" key="3">
    <citation type="submission" date="2015-06" db="UniProtKB">
        <authorList>
            <consortium name="EnsemblProtists"/>
        </authorList>
    </citation>
    <scope>IDENTIFICATION</scope>
</reference>
<dbReference type="Gene3D" id="2.60.120.920">
    <property type="match status" value="1"/>
</dbReference>
<feature type="region of interest" description="Disordered" evidence="1">
    <location>
        <begin position="275"/>
        <end position="445"/>
    </location>
</feature>
<evidence type="ECO:0000313" key="3">
    <source>
        <dbReference type="EMBL" id="EKX52633.1"/>
    </source>
</evidence>
<dbReference type="SUPFAM" id="SSF50729">
    <property type="entry name" value="PH domain-like"/>
    <property type="match status" value="1"/>
</dbReference>
<dbReference type="HOGENOM" id="CLU_389078_0_0_1"/>
<dbReference type="CDD" id="cd00821">
    <property type="entry name" value="PH"/>
    <property type="match status" value="1"/>
</dbReference>
<organism evidence="3">
    <name type="scientific">Guillardia theta (strain CCMP2712)</name>
    <name type="common">Cryptophyte</name>
    <dbReference type="NCBI Taxonomy" id="905079"/>
    <lineage>
        <taxon>Eukaryota</taxon>
        <taxon>Cryptophyceae</taxon>
        <taxon>Pyrenomonadales</taxon>
        <taxon>Geminigeraceae</taxon>
        <taxon>Guillardia</taxon>
    </lineage>
</organism>
<dbReference type="EnsemblProtists" id="EKX52633">
    <property type="protein sequence ID" value="EKX52633"/>
    <property type="gene ID" value="GUITHDRAFT_101794"/>
</dbReference>
<evidence type="ECO:0000256" key="1">
    <source>
        <dbReference type="SAM" id="MobiDB-lite"/>
    </source>
</evidence>
<dbReference type="InterPro" id="IPR001660">
    <property type="entry name" value="SAM"/>
</dbReference>
<dbReference type="SUPFAM" id="SSF47769">
    <property type="entry name" value="SAM/Pointed domain"/>
    <property type="match status" value="1"/>
</dbReference>
<dbReference type="RefSeq" id="XP_005839613.1">
    <property type="nucleotide sequence ID" value="XM_005839556.1"/>
</dbReference>
<evidence type="ECO:0000313" key="4">
    <source>
        <dbReference type="EnsemblProtists" id="EKX52633"/>
    </source>
</evidence>
<reference evidence="5" key="2">
    <citation type="submission" date="2012-11" db="EMBL/GenBank/DDBJ databases">
        <authorList>
            <person name="Kuo A."/>
            <person name="Curtis B.A."/>
            <person name="Tanifuji G."/>
            <person name="Burki F."/>
            <person name="Gruber A."/>
            <person name="Irimia M."/>
            <person name="Maruyama S."/>
            <person name="Arias M.C."/>
            <person name="Ball S.G."/>
            <person name="Gile G.H."/>
            <person name="Hirakawa Y."/>
            <person name="Hopkins J.F."/>
            <person name="Rensing S.A."/>
            <person name="Schmutz J."/>
            <person name="Symeonidi A."/>
            <person name="Elias M."/>
            <person name="Eveleigh R.J."/>
            <person name="Herman E.K."/>
            <person name="Klute M.J."/>
            <person name="Nakayama T."/>
            <person name="Obornik M."/>
            <person name="Reyes-Prieto A."/>
            <person name="Armbrust E.V."/>
            <person name="Aves S.J."/>
            <person name="Beiko R.G."/>
            <person name="Coutinho P."/>
            <person name="Dacks J.B."/>
            <person name="Durnford D.G."/>
            <person name="Fast N.M."/>
            <person name="Green B.R."/>
            <person name="Grisdale C."/>
            <person name="Hempe F."/>
            <person name="Henrissat B."/>
            <person name="Hoppner M.P."/>
            <person name="Ishida K.-I."/>
            <person name="Kim E."/>
            <person name="Koreny L."/>
            <person name="Kroth P.G."/>
            <person name="Liu Y."/>
            <person name="Malik S.-B."/>
            <person name="Maier U.G."/>
            <person name="McRose D."/>
            <person name="Mock T."/>
            <person name="Neilson J.A."/>
            <person name="Onodera N.T."/>
            <person name="Poole A.M."/>
            <person name="Pritham E.J."/>
            <person name="Richards T.A."/>
            <person name="Rocap G."/>
            <person name="Roy S.W."/>
            <person name="Sarai C."/>
            <person name="Schaack S."/>
            <person name="Shirato S."/>
            <person name="Slamovits C.H."/>
            <person name="Spencer D.F."/>
            <person name="Suzuki S."/>
            <person name="Worden A.Z."/>
            <person name="Zauner S."/>
            <person name="Barry K."/>
            <person name="Bell C."/>
            <person name="Bharti A.K."/>
            <person name="Crow J.A."/>
            <person name="Grimwood J."/>
            <person name="Kramer R."/>
            <person name="Lindquist E."/>
            <person name="Lucas S."/>
            <person name="Salamov A."/>
            <person name="McFadden G.I."/>
            <person name="Lane C.E."/>
            <person name="Keeling P.J."/>
            <person name="Gray M.W."/>
            <person name="Grigoriev I.V."/>
            <person name="Archibald J.M."/>
        </authorList>
    </citation>
    <scope>NUCLEOTIDE SEQUENCE</scope>
    <source>
        <strain evidence="5">CCMP2712</strain>
    </source>
</reference>
<feature type="compositionally biased region" description="Basic and acidic residues" evidence="1">
    <location>
        <begin position="382"/>
        <end position="392"/>
    </location>
</feature>
<dbReference type="PaxDb" id="55529-EKX52633"/>
<dbReference type="EMBL" id="JH992972">
    <property type="protein sequence ID" value="EKX52633.1"/>
    <property type="molecule type" value="Genomic_DNA"/>
</dbReference>
<feature type="compositionally biased region" description="Basic and acidic residues" evidence="1">
    <location>
        <begin position="499"/>
        <end position="518"/>
    </location>
</feature>
<dbReference type="PROSITE" id="PS50105">
    <property type="entry name" value="SAM_DOMAIN"/>
    <property type="match status" value="1"/>
</dbReference>
<evidence type="ECO:0000259" key="2">
    <source>
        <dbReference type="PROSITE" id="PS50105"/>
    </source>
</evidence>
<accession>L1JX01</accession>
<dbReference type="InterPro" id="IPR013761">
    <property type="entry name" value="SAM/pointed_sf"/>
</dbReference>
<feature type="region of interest" description="Disordered" evidence="1">
    <location>
        <begin position="499"/>
        <end position="540"/>
    </location>
</feature>
<dbReference type="AlphaFoldDB" id="L1JX01"/>
<gene>
    <name evidence="3" type="ORF">GUITHDRAFT_101794</name>
</gene>
<dbReference type="Gene3D" id="1.10.150.50">
    <property type="entry name" value="Transcription Factor, Ets-1"/>
    <property type="match status" value="1"/>
</dbReference>
<dbReference type="SUPFAM" id="SSF49899">
    <property type="entry name" value="Concanavalin A-like lectins/glucanases"/>
    <property type="match status" value="1"/>
</dbReference>
<protein>
    <recommendedName>
        <fullName evidence="2">SAM domain-containing protein</fullName>
    </recommendedName>
</protein>
<feature type="compositionally biased region" description="Basic and acidic residues" evidence="1">
    <location>
        <begin position="289"/>
        <end position="298"/>
    </location>
</feature>
<dbReference type="CDD" id="cd09487">
    <property type="entry name" value="SAM_superfamily"/>
    <property type="match status" value="1"/>
</dbReference>
<keyword evidence="5" id="KW-1185">Reference proteome</keyword>
<dbReference type="SMART" id="SM00454">
    <property type="entry name" value="SAM"/>
    <property type="match status" value="1"/>
</dbReference>
<proteinExistence type="predicted"/>
<dbReference type="InterPro" id="IPR013320">
    <property type="entry name" value="ConA-like_dom_sf"/>
</dbReference>